<dbReference type="PATRIC" id="fig|230361.4.peg.1831"/>
<dbReference type="SUPFAM" id="SSF51569">
    <property type="entry name" value="Aldolase"/>
    <property type="match status" value="1"/>
</dbReference>
<gene>
    <name evidence="3" type="primary">deoC</name>
    <name evidence="3" type="ORF">sm9_1769</name>
</gene>
<dbReference type="GO" id="GO:0009264">
    <property type="term" value="P:deoxyribonucleotide catabolic process"/>
    <property type="evidence" value="ECO:0007669"/>
    <property type="project" value="UniProtKB-UniRule"/>
</dbReference>
<dbReference type="GeneID" id="26736712"/>
<evidence type="ECO:0000256" key="1">
    <source>
        <dbReference type="ARBA" id="ARBA00022490"/>
    </source>
</evidence>
<dbReference type="OrthoDB" id="31145at2157"/>
<dbReference type="EMBL" id="CP011266">
    <property type="protein sequence ID" value="ALT69536.1"/>
    <property type="molecule type" value="Genomic_DNA"/>
</dbReference>
<evidence type="ECO:0000256" key="2">
    <source>
        <dbReference type="NCBIfam" id="TIGR00126"/>
    </source>
</evidence>
<dbReference type="PIRSF" id="PIRSF001357">
    <property type="entry name" value="DeoC"/>
    <property type="match status" value="1"/>
</dbReference>
<dbReference type="PANTHER" id="PTHR10889:SF1">
    <property type="entry name" value="DEOXYRIBOSE-PHOSPHATE ALDOLASE"/>
    <property type="match status" value="1"/>
</dbReference>
<dbReference type="RefSeq" id="WP_058739766.1">
    <property type="nucleotide sequence ID" value="NZ_CP011266.1"/>
</dbReference>
<dbReference type="InterPro" id="IPR002915">
    <property type="entry name" value="DeoC/FbaB/LacD_aldolase"/>
</dbReference>
<keyword evidence="1" id="KW-0963">Cytoplasm</keyword>
<dbReference type="SMART" id="SM01133">
    <property type="entry name" value="DeoC"/>
    <property type="match status" value="1"/>
</dbReference>
<dbReference type="NCBIfam" id="TIGR00126">
    <property type="entry name" value="deoC"/>
    <property type="match status" value="1"/>
</dbReference>
<dbReference type="GO" id="GO:0005737">
    <property type="term" value="C:cytoplasm"/>
    <property type="evidence" value="ECO:0007669"/>
    <property type="project" value="InterPro"/>
</dbReference>
<dbReference type="InterPro" id="IPR011343">
    <property type="entry name" value="DeoC"/>
</dbReference>
<keyword evidence="4" id="KW-1185">Reference proteome</keyword>
<protein>
    <recommendedName>
        <fullName evidence="2">Deoxyribose-phosphate aldolase</fullName>
        <ecNumber evidence="2">4.1.2.4</ecNumber>
    </recommendedName>
</protein>
<dbReference type="GO" id="GO:0016052">
    <property type="term" value="P:carbohydrate catabolic process"/>
    <property type="evidence" value="ECO:0007669"/>
    <property type="project" value="TreeGrafter"/>
</dbReference>
<dbReference type="KEGG" id="mmil:sm9_1769"/>
<name>A0A0U3E9C5_9EURY</name>
<accession>A0A0U3E9C5</accession>
<dbReference type="Pfam" id="PF01791">
    <property type="entry name" value="DeoC"/>
    <property type="match status" value="1"/>
</dbReference>
<sequence>MYRIKNSKHLASVINYTNLSNMISEAEMTEFLNQAKELNFNTATINPTYVPLAKEILADSNVRVGSVIGFPLGFENTESKVGEALSLVENGADEVNTVINLNHVASEKYDLIEDEARQIKEALGDTTLKVIIESKILEDEQKANVVIRLENANVDYIKTSTGFLTPNHIYEIVNDINIFQKYAPKTKIEVYDGIDIWKMAHQVLTAGADLIASNNGYQIVSKYKELRENTQIKPKPITLKK</sequence>
<dbReference type="GO" id="GO:0004139">
    <property type="term" value="F:deoxyribose-phosphate aldolase activity"/>
    <property type="evidence" value="ECO:0007669"/>
    <property type="project" value="UniProtKB-UniRule"/>
</dbReference>
<evidence type="ECO:0000313" key="3">
    <source>
        <dbReference type="EMBL" id="ALT69536.1"/>
    </source>
</evidence>
<reference evidence="3 4" key="1">
    <citation type="submission" date="2015-04" db="EMBL/GenBank/DDBJ databases">
        <title>The complete genome sequence of the rumen methanogen Methanobrevibacter millerae SM9.</title>
        <authorList>
            <person name="Leahy S.C."/>
            <person name="Kelly W.J."/>
            <person name="Pacheco D.M."/>
            <person name="Li D."/>
            <person name="Altermann E."/>
            <person name="Attwood G.T."/>
        </authorList>
    </citation>
    <scope>NUCLEOTIDE SEQUENCE [LARGE SCALE GENOMIC DNA]</scope>
    <source>
        <strain evidence="3 4">SM9</strain>
    </source>
</reference>
<evidence type="ECO:0000313" key="4">
    <source>
        <dbReference type="Proteomes" id="UP000067738"/>
    </source>
</evidence>
<dbReference type="Gene3D" id="3.20.20.70">
    <property type="entry name" value="Aldolase class I"/>
    <property type="match status" value="1"/>
</dbReference>
<proteinExistence type="predicted"/>
<dbReference type="PANTHER" id="PTHR10889">
    <property type="entry name" value="DEOXYRIBOSE-PHOSPHATE ALDOLASE"/>
    <property type="match status" value="1"/>
</dbReference>
<dbReference type="Proteomes" id="UP000067738">
    <property type="component" value="Chromosome"/>
</dbReference>
<dbReference type="InterPro" id="IPR013785">
    <property type="entry name" value="Aldolase_TIM"/>
</dbReference>
<dbReference type="AlphaFoldDB" id="A0A0U3E9C5"/>
<dbReference type="EC" id="4.1.2.4" evidence="2"/>
<organism evidence="3 4">
    <name type="scientific">Methanobrevibacter millerae</name>
    <dbReference type="NCBI Taxonomy" id="230361"/>
    <lineage>
        <taxon>Archaea</taxon>
        <taxon>Methanobacteriati</taxon>
        <taxon>Methanobacteriota</taxon>
        <taxon>Methanomada group</taxon>
        <taxon>Methanobacteria</taxon>
        <taxon>Methanobacteriales</taxon>
        <taxon>Methanobacteriaceae</taxon>
        <taxon>Methanobrevibacter</taxon>
    </lineage>
</organism>